<feature type="domain" description="Polysaccharide export protein N-terminal" evidence="3">
    <location>
        <begin position="52"/>
        <end position="124"/>
    </location>
</feature>
<keyword evidence="5" id="KW-0449">Lipoprotein</keyword>
<dbReference type="AlphaFoldDB" id="A0A0K1Q7F5"/>
<dbReference type="Pfam" id="PF10531">
    <property type="entry name" value="SLBB"/>
    <property type="match status" value="1"/>
</dbReference>
<dbReference type="Proteomes" id="UP000064967">
    <property type="component" value="Chromosome"/>
</dbReference>
<dbReference type="InterPro" id="IPR049712">
    <property type="entry name" value="Poly_export"/>
</dbReference>
<accession>A0A0K1Q7F5</accession>
<keyword evidence="6" id="KW-1185">Reference proteome</keyword>
<dbReference type="PANTHER" id="PTHR33619:SF3">
    <property type="entry name" value="POLYSACCHARIDE EXPORT PROTEIN GFCE-RELATED"/>
    <property type="match status" value="1"/>
</dbReference>
<reference evidence="5 6" key="1">
    <citation type="submission" date="2015-08" db="EMBL/GenBank/DDBJ databases">
        <authorList>
            <person name="Babu N.S."/>
            <person name="Beckwith C.J."/>
            <person name="Beseler K.G."/>
            <person name="Brison A."/>
            <person name="Carone J.V."/>
            <person name="Caskin T.P."/>
            <person name="Diamond M."/>
            <person name="Durham M.E."/>
            <person name="Foxe J.M."/>
            <person name="Go M."/>
            <person name="Henderson B.A."/>
            <person name="Jones I.B."/>
            <person name="McGettigan J.A."/>
            <person name="Micheletti S.J."/>
            <person name="Nasrallah M.E."/>
            <person name="Ortiz D."/>
            <person name="Piller C.R."/>
            <person name="Privatt S.R."/>
            <person name="Schneider S.L."/>
            <person name="Sharp S."/>
            <person name="Smith T.C."/>
            <person name="Stanton J.D."/>
            <person name="Ullery H.E."/>
            <person name="Wilson R.J."/>
            <person name="Serrano M.G."/>
            <person name="Buck G."/>
            <person name="Lee V."/>
            <person name="Wang Y."/>
            <person name="Carvalho R."/>
            <person name="Voegtly L."/>
            <person name="Shi R."/>
            <person name="Duckworth R."/>
            <person name="Johnson A."/>
            <person name="Loviza R."/>
            <person name="Walstead R."/>
            <person name="Shah Z."/>
            <person name="Kiflezghi M."/>
            <person name="Wade K."/>
            <person name="Ball S.L."/>
            <person name="Bradley K.W."/>
            <person name="Asai D.J."/>
            <person name="Bowman C.A."/>
            <person name="Russell D.A."/>
            <person name="Pope W.H."/>
            <person name="Jacobs-Sera D."/>
            <person name="Hendrix R.W."/>
            <person name="Hatfull G.F."/>
        </authorList>
    </citation>
    <scope>NUCLEOTIDE SEQUENCE [LARGE SCALE GENOMIC DNA]</scope>
    <source>
        <strain evidence="5 6">DSM 27648</strain>
    </source>
</reference>
<dbReference type="Gene3D" id="3.30.1950.10">
    <property type="entry name" value="wza like domain"/>
    <property type="match status" value="1"/>
</dbReference>
<protein>
    <submittedName>
        <fullName evidence="5">Polysaccharide export lipoprotein Wza</fullName>
    </submittedName>
</protein>
<gene>
    <name evidence="5" type="ORF">AKJ09_08399</name>
</gene>
<dbReference type="GO" id="GO:0015159">
    <property type="term" value="F:polysaccharide transmembrane transporter activity"/>
    <property type="evidence" value="ECO:0007669"/>
    <property type="project" value="InterPro"/>
</dbReference>
<feature type="signal peptide" evidence="2">
    <location>
        <begin position="1"/>
        <end position="35"/>
    </location>
</feature>
<evidence type="ECO:0000259" key="3">
    <source>
        <dbReference type="Pfam" id="PF02563"/>
    </source>
</evidence>
<dbReference type="Pfam" id="PF02563">
    <property type="entry name" value="Poly_export"/>
    <property type="match status" value="1"/>
</dbReference>
<keyword evidence="1 2" id="KW-0732">Signal</keyword>
<dbReference type="InterPro" id="IPR003715">
    <property type="entry name" value="Poly_export_N"/>
</dbReference>
<feature type="chain" id="PRO_5005466739" evidence="2">
    <location>
        <begin position="36"/>
        <end position="214"/>
    </location>
</feature>
<evidence type="ECO:0000313" key="5">
    <source>
        <dbReference type="EMBL" id="AKV01736.1"/>
    </source>
</evidence>
<dbReference type="KEGG" id="llu:AKJ09_08399"/>
<dbReference type="EMBL" id="CP012333">
    <property type="protein sequence ID" value="AKV01736.1"/>
    <property type="molecule type" value="Genomic_DNA"/>
</dbReference>
<dbReference type="STRING" id="1391654.AKJ09_08399"/>
<organism evidence="5 6">
    <name type="scientific">Labilithrix luteola</name>
    <dbReference type="NCBI Taxonomy" id="1391654"/>
    <lineage>
        <taxon>Bacteria</taxon>
        <taxon>Pseudomonadati</taxon>
        <taxon>Myxococcota</taxon>
        <taxon>Polyangia</taxon>
        <taxon>Polyangiales</taxon>
        <taxon>Labilitrichaceae</taxon>
        <taxon>Labilithrix</taxon>
    </lineage>
</organism>
<proteinExistence type="predicted"/>
<name>A0A0K1Q7F5_9BACT</name>
<evidence type="ECO:0000259" key="4">
    <source>
        <dbReference type="Pfam" id="PF10531"/>
    </source>
</evidence>
<dbReference type="RefSeq" id="WP_169928198.1">
    <property type="nucleotide sequence ID" value="NZ_CP012333.1"/>
</dbReference>
<evidence type="ECO:0000313" key="6">
    <source>
        <dbReference type="Proteomes" id="UP000064967"/>
    </source>
</evidence>
<sequence length="214" mass="22886">MSIRSPRSAPAPAPASGRLAAVVTLSLAAALSASCARSYPPPPNLPEPIVNQQVGPGDMLEVVVVGEDKLPKEYEVAQDGSLDFPYTSPIKVAGLEPRQIAGTLRDRLVEAKFLVSPQVQVKVKAYNSKKVQVIGQVAKPGPIPYQDGMTLVQAISTVGWFTPLADTNHVQVIRHVPPNKSVNALVSVDAITDNARPDVKLQQGDTIKVDQRLF</sequence>
<dbReference type="PANTHER" id="PTHR33619">
    <property type="entry name" value="POLYSACCHARIDE EXPORT PROTEIN GFCE-RELATED"/>
    <property type="match status" value="1"/>
</dbReference>
<feature type="domain" description="Soluble ligand binding" evidence="4">
    <location>
        <begin position="130"/>
        <end position="175"/>
    </location>
</feature>
<evidence type="ECO:0000256" key="1">
    <source>
        <dbReference type="ARBA" id="ARBA00022729"/>
    </source>
</evidence>
<dbReference type="PROSITE" id="PS51257">
    <property type="entry name" value="PROKAR_LIPOPROTEIN"/>
    <property type="match status" value="1"/>
</dbReference>
<dbReference type="InterPro" id="IPR019554">
    <property type="entry name" value="Soluble_ligand-bd"/>
</dbReference>
<evidence type="ECO:0000256" key="2">
    <source>
        <dbReference type="SAM" id="SignalP"/>
    </source>
</evidence>
<dbReference type="Gene3D" id="3.10.560.10">
    <property type="entry name" value="Outer membrane lipoprotein wza domain like"/>
    <property type="match status" value="1"/>
</dbReference>